<keyword evidence="2" id="KW-1185">Reference proteome</keyword>
<protein>
    <submittedName>
        <fullName evidence="1">Uncharacterized protein</fullName>
    </submittedName>
</protein>
<dbReference type="Pfam" id="PF18944">
    <property type="entry name" value="DUF5691"/>
    <property type="match status" value="1"/>
</dbReference>
<dbReference type="Proteomes" id="UP000606172">
    <property type="component" value="Unassembled WGS sequence"/>
</dbReference>
<gene>
    <name evidence="1" type="ORF">Ssi02_24860</name>
</gene>
<evidence type="ECO:0000313" key="1">
    <source>
        <dbReference type="EMBL" id="GII92255.1"/>
    </source>
</evidence>
<proteinExistence type="predicted"/>
<sequence>MRRVTWCGHDSLWGGRWSAGRLDSVVPGGRGAGDPGQGYGGTAGALGEGRVGLVTSWEELVSAVLVGTDRRPVPGGDPQVEAPVALLSAAAVEVVRLRAGQRLVPGETLPAAPAEHKPVMPEAAVARLTRILGGEQQRLLPEWLEAAAAAGLRLPPHLLPEVLGHGVRDRSIRDHLGVLAGRRGAWLAGLNPAWGFLAEAPGCRQGEAETDAWELGTRGDRFHYLRHLRRNDPAKARELLAATWAKETPDDRAAFIEALQYGLSPDDEPFLEAALDDRRREVRNRAVDLLSRLPESRLARRMAQRAARCLFREGDGFSAKPPAACDAAMERDGIRAAAPGGSGKRGWWLQQVVARTPLGFWPGHLGLSVDRVARLDLGDWAREVRVGWERAAVLQGDAVWARALFAVEPLADLLAVLPPQERAVRAAGVVRGHAVDGQLIMLLGGVPGPWGVPLAEAVLHKIVETVAVQPWNVSELGRLAGERVDPALAVHTAAFSPDANIQNIAATLQFRDEMLKELQ</sequence>
<name>A0A919RGC3_9ACTN</name>
<reference evidence="1" key="1">
    <citation type="submission" date="2021-01" db="EMBL/GenBank/DDBJ databases">
        <title>Whole genome shotgun sequence of Sinosporangium siamense NBRC 109515.</title>
        <authorList>
            <person name="Komaki H."/>
            <person name="Tamura T."/>
        </authorList>
    </citation>
    <scope>NUCLEOTIDE SEQUENCE</scope>
    <source>
        <strain evidence="1">NBRC 109515</strain>
    </source>
</reference>
<organism evidence="1 2">
    <name type="scientific">Sinosporangium siamense</name>
    <dbReference type="NCBI Taxonomy" id="1367973"/>
    <lineage>
        <taxon>Bacteria</taxon>
        <taxon>Bacillati</taxon>
        <taxon>Actinomycetota</taxon>
        <taxon>Actinomycetes</taxon>
        <taxon>Streptosporangiales</taxon>
        <taxon>Streptosporangiaceae</taxon>
        <taxon>Sinosporangium</taxon>
    </lineage>
</organism>
<evidence type="ECO:0000313" key="2">
    <source>
        <dbReference type="Proteomes" id="UP000606172"/>
    </source>
</evidence>
<accession>A0A919RGC3</accession>
<dbReference type="RefSeq" id="WP_380659381.1">
    <property type="nucleotide sequence ID" value="NZ_JBHLZQ010000007.1"/>
</dbReference>
<dbReference type="EMBL" id="BOOW01000014">
    <property type="protein sequence ID" value="GII92255.1"/>
    <property type="molecule type" value="Genomic_DNA"/>
</dbReference>
<dbReference type="AlphaFoldDB" id="A0A919RGC3"/>
<dbReference type="InterPro" id="IPR043746">
    <property type="entry name" value="DUF5691"/>
</dbReference>
<comment type="caution">
    <text evidence="1">The sequence shown here is derived from an EMBL/GenBank/DDBJ whole genome shotgun (WGS) entry which is preliminary data.</text>
</comment>